<dbReference type="AlphaFoldDB" id="I0WTR4"/>
<evidence type="ECO:0008006" key="3">
    <source>
        <dbReference type="Google" id="ProtNLM"/>
    </source>
</evidence>
<dbReference type="Gene3D" id="3.40.630.30">
    <property type="match status" value="1"/>
</dbReference>
<proteinExistence type="predicted"/>
<evidence type="ECO:0000313" key="1">
    <source>
        <dbReference type="EMBL" id="EID79780.1"/>
    </source>
</evidence>
<reference evidence="1 2" key="1">
    <citation type="journal article" date="2012" name="J. Bacteriol.">
        <title>Draft genome sequence of the nitrophenol-degrading actinomycete Rhodococcus imtechensis RKJ300.</title>
        <authorList>
            <person name="Vikram S."/>
            <person name="Kumar S."/>
            <person name="Subramanian S."/>
            <person name="Raghava G.P."/>
        </authorList>
    </citation>
    <scope>NUCLEOTIDE SEQUENCE [LARGE SCALE GENOMIC DNA]</scope>
    <source>
        <strain evidence="1 2">RKJ300</strain>
    </source>
</reference>
<name>I0WTR4_RHOOP</name>
<protein>
    <recommendedName>
        <fullName evidence="3">N-acetyltransferase domain-containing protein</fullName>
    </recommendedName>
</protein>
<gene>
    <name evidence="1" type="ORF">W59_11711</name>
</gene>
<organism evidence="1 2">
    <name type="scientific">Rhodococcus opacus RKJ300 = JCM 13270</name>
    <dbReference type="NCBI Taxonomy" id="1165867"/>
    <lineage>
        <taxon>Bacteria</taxon>
        <taxon>Bacillati</taxon>
        <taxon>Actinomycetota</taxon>
        <taxon>Actinomycetes</taxon>
        <taxon>Mycobacteriales</taxon>
        <taxon>Nocardiaceae</taxon>
        <taxon>Rhodococcus</taxon>
    </lineage>
</organism>
<dbReference type="SUPFAM" id="SSF55729">
    <property type="entry name" value="Acyl-CoA N-acyltransferases (Nat)"/>
    <property type="match status" value="1"/>
</dbReference>
<evidence type="ECO:0000313" key="2">
    <source>
        <dbReference type="Proteomes" id="UP000006447"/>
    </source>
</evidence>
<comment type="caution">
    <text evidence="1">The sequence shown here is derived from an EMBL/GenBank/DDBJ whole genome shotgun (WGS) entry which is preliminary data.</text>
</comment>
<sequence length="161" mass="17234">MALVWRTADDVVMVHRLIEASDRRAAALTGTTAPPRRQESTQRLVAAGQVQLGLVAGQPVVTVTVGPVPSFDPAEAGMPEADEPWYMQRLAVAPDYPDGLVGFHAVRHAVQLAAAAGADALRAEANPDLSAVLTMLTAVGFRRYRTHNSGRAPRTYLQLVL</sequence>
<dbReference type="PATRIC" id="fig|1165867.3.peg.2381"/>
<dbReference type="RefSeq" id="WP_007297347.1">
    <property type="nucleotide sequence ID" value="NZ_AJJH01000056.1"/>
</dbReference>
<accession>I0WTR4</accession>
<dbReference type="Proteomes" id="UP000006447">
    <property type="component" value="Unassembled WGS sequence"/>
</dbReference>
<dbReference type="InterPro" id="IPR016181">
    <property type="entry name" value="Acyl_CoA_acyltransferase"/>
</dbReference>
<dbReference type="EMBL" id="AJJH01000056">
    <property type="protein sequence ID" value="EID79780.1"/>
    <property type="molecule type" value="Genomic_DNA"/>
</dbReference>